<feature type="transmembrane region" description="Helical" evidence="5">
    <location>
        <begin position="188"/>
        <end position="209"/>
    </location>
</feature>
<dbReference type="RefSeq" id="XP_022459137.1">
    <property type="nucleotide sequence ID" value="XM_022603431.1"/>
</dbReference>
<dbReference type="PANTHER" id="PTHR23502">
    <property type="entry name" value="MAJOR FACILITATOR SUPERFAMILY"/>
    <property type="match status" value="1"/>
</dbReference>
<evidence type="ECO:0000313" key="7">
    <source>
        <dbReference type="EMBL" id="CDK27141.1"/>
    </source>
</evidence>
<feature type="domain" description="Major facilitator superfamily (MFS) profile" evidence="6">
    <location>
        <begin position="64"/>
        <end position="528"/>
    </location>
</feature>
<sequence length="540" mass="60051">MLGIYKYKDDLTVPGTTVLLGDNAVLGFWGLKSKAKDSEVILIPQPSKSPNDPLNWPTWRKQVHFWSLFWFSTIMTSCANFVGPIYTNMAIDFNVSYNALNTGAGVAWLMLGVSCLFSQPLARKFGRRPVYLSATLLVVISGVVFGSPYTFGSYMAYNVLVGIGSGPVDSLIEASIADIFFLHQHGKYMAIFSLALGYGSGFGPLIAGYVSQNMSVQWCGFLTAIIAGSFLVFQIFFLEESLFQRKIDEETTQNLLTVALSNVSGGGLADSKNLIQEEIKQTPEDSSSLTSMKPRTFLQRMKPFSLFESENVGIIGFIFGPLATVRYPAVIWAAIAYGIQCWWLSLISLSESEFYAVPPYNFSNDSLGLLNIAMIIGTTFGTLYASTSDTFMFWATKRNKGIFEPEPRLWMISVPLFFNVVGIFMYGLGPYYGVHWIVGAIGIVMIGMSMSSITALALTYVMECYPAQLAQCMAFILFVRNIVGAIFTWVFQYWIDGVGMVGTTVMLAVFCLVVNGVFLPFILWGKTWRKRTQKWYSKHL</sequence>
<dbReference type="Gene3D" id="1.20.1250.20">
    <property type="entry name" value="MFS general substrate transporter like domains"/>
    <property type="match status" value="1"/>
</dbReference>
<dbReference type="HOGENOM" id="CLU_008455_13_3_1"/>
<dbReference type="AlphaFoldDB" id="W6ML27"/>
<organism evidence="7 8">
    <name type="scientific">Kuraishia capsulata CBS 1993</name>
    <dbReference type="NCBI Taxonomy" id="1382522"/>
    <lineage>
        <taxon>Eukaryota</taxon>
        <taxon>Fungi</taxon>
        <taxon>Dikarya</taxon>
        <taxon>Ascomycota</taxon>
        <taxon>Saccharomycotina</taxon>
        <taxon>Pichiomycetes</taxon>
        <taxon>Pichiales</taxon>
        <taxon>Pichiaceae</taxon>
        <taxon>Kuraishia</taxon>
    </lineage>
</organism>
<keyword evidence="3 5" id="KW-1133">Transmembrane helix</keyword>
<feature type="transmembrane region" description="Helical" evidence="5">
    <location>
        <begin position="130"/>
        <end position="149"/>
    </location>
</feature>
<dbReference type="GeneID" id="34520525"/>
<feature type="transmembrane region" description="Helical" evidence="5">
    <location>
        <begin position="99"/>
        <end position="118"/>
    </location>
</feature>
<accession>W6ML27</accession>
<feature type="transmembrane region" description="Helical" evidence="5">
    <location>
        <begin position="501"/>
        <end position="524"/>
    </location>
</feature>
<feature type="transmembrane region" description="Helical" evidence="5">
    <location>
        <begin position="369"/>
        <end position="387"/>
    </location>
</feature>
<dbReference type="InterPro" id="IPR036259">
    <property type="entry name" value="MFS_trans_sf"/>
</dbReference>
<dbReference type="OrthoDB" id="5215911at2759"/>
<feature type="transmembrane region" description="Helical" evidence="5">
    <location>
        <begin position="434"/>
        <end position="461"/>
    </location>
</feature>
<feature type="transmembrane region" description="Helical" evidence="5">
    <location>
        <begin position="408"/>
        <end position="428"/>
    </location>
</feature>
<dbReference type="InterPro" id="IPR020846">
    <property type="entry name" value="MFS_dom"/>
</dbReference>
<dbReference type="GO" id="GO:0000324">
    <property type="term" value="C:fungal-type vacuole"/>
    <property type="evidence" value="ECO:0007669"/>
    <property type="project" value="TreeGrafter"/>
</dbReference>
<feature type="transmembrane region" description="Helical" evidence="5">
    <location>
        <begin position="65"/>
        <end position="87"/>
    </location>
</feature>
<keyword evidence="8" id="KW-1185">Reference proteome</keyword>
<dbReference type="Proteomes" id="UP000019384">
    <property type="component" value="Unassembled WGS sequence"/>
</dbReference>
<reference evidence="7" key="1">
    <citation type="submission" date="2013-12" db="EMBL/GenBank/DDBJ databases">
        <authorList>
            <person name="Genoscope - CEA"/>
        </authorList>
    </citation>
    <scope>NUCLEOTIDE SEQUENCE</scope>
    <source>
        <strain evidence="7">CBS 1993</strain>
    </source>
</reference>
<reference evidence="7" key="2">
    <citation type="submission" date="2014-02" db="EMBL/GenBank/DDBJ databases">
        <title>Complete DNA sequence of /Kuraishia capsulata/ illustrates novel genomic features among budding yeasts (/Saccharomycotina/).</title>
        <authorList>
            <person name="Morales L."/>
            <person name="Noel B."/>
            <person name="Porcel B."/>
            <person name="Marcet-Houben M."/>
            <person name="Hullo M-F."/>
            <person name="Sacerdot C."/>
            <person name="Tekaia F."/>
            <person name="Leh-Louis V."/>
            <person name="Despons L."/>
            <person name="Khanna V."/>
            <person name="Aury J-M."/>
            <person name="Barbe V."/>
            <person name="Couloux A."/>
            <person name="Labadie K."/>
            <person name="Pelletier E."/>
            <person name="Souciet J-L."/>
            <person name="Boekhout T."/>
            <person name="Gabaldon T."/>
            <person name="Wincker P."/>
            <person name="Dujon B."/>
        </authorList>
    </citation>
    <scope>NUCLEOTIDE SEQUENCE</scope>
    <source>
        <strain evidence="7">CBS 1993</strain>
    </source>
</reference>
<feature type="transmembrane region" description="Helical" evidence="5">
    <location>
        <begin position="329"/>
        <end position="349"/>
    </location>
</feature>
<dbReference type="GO" id="GO:0022857">
    <property type="term" value="F:transmembrane transporter activity"/>
    <property type="evidence" value="ECO:0007669"/>
    <property type="project" value="InterPro"/>
</dbReference>
<evidence type="ECO:0000256" key="2">
    <source>
        <dbReference type="ARBA" id="ARBA00022692"/>
    </source>
</evidence>
<protein>
    <recommendedName>
        <fullName evidence="6">Major facilitator superfamily (MFS) profile domain-containing protein</fullName>
    </recommendedName>
</protein>
<name>W6ML27_9ASCO</name>
<keyword evidence="2 5" id="KW-0812">Transmembrane</keyword>
<evidence type="ECO:0000256" key="4">
    <source>
        <dbReference type="ARBA" id="ARBA00023136"/>
    </source>
</evidence>
<dbReference type="PROSITE" id="PS50850">
    <property type="entry name" value="MFS"/>
    <property type="match status" value="1"/>
</dbReference>
<feature type="transmembrane region" description="Helical" evidence="5">
    <location>
        <begin position="473"/>
        <end position="495"/>
    </location>
</feature>
<feature type="transmembrane region" description="Helical" evidence="5">
    <location>
        <begin position="215"/>
        <end position="238"/>
    </location>
</feature>
<dbReference type="GO" id="GO:0005886">
    <property type="term" value="C:plasma membrane"/>
    <property type="evidence" value="ECO:0007669"/>
    <property type="project" value="TreeGrafter"/>
</dbReference>
<evidence type="ECO:0000259" key="6">
    <source>
        <dbReference type="PROSITE" id="PS50850"/>
    </source>
</evidence>
<dbReference type="PANTHER" id="PTHR23502:SF34">
    <property type="entry name" value="PROTEIN HOL1"/>
    <property type="match status" value="1"/>
</dbReference>
<keyword evidence="4 5" id="KW-0472">Membrane</keyword>
<dbReference type="Pfam" id="PF07690">
    <property type="entry name" value="MFS_1"/>
    <property type="match status" value="1"/>
</dbReference>
<dbReference type="InterPro" id="IPR011701">
    <property type="entry name" value="MFS"/>
</dbReference>
<evidence type="ECO:0000256" key="1">
    <source>
        <dbReference type="ARBA" id="ARBA00004141"/>
    </source>
</evidence>
<evidence type="ECO:0000313" key="8">
    <source>
        <dbReference type="Proteomes" id="UP000019384"/>
    </source>
</evidence>
<proteinExistence type="predicted"/>
<comment type="subcellular location">
    <subcellularLocation>
        <location evidence="1">Membrane</location>
        <topology evidence="1">Multi-pass membrane protein</topology>
    </subcellularLocation>
</comment>
<evidence type="ECO:0000256" key="3">
    <source>
        <dbReference type="ARBA" id="ARBA00022989"/>
    </source>
</evidence>
<gene>
    <name evidence="7" type="ORF">KUCA_T00003118001</name>
</gene>
<dbReference type="SUPFAM" id="SSF103473">
    <property type="entry name" value="MFS general substrate transporter"/>
    <property type="match status" value="1"/>
</dbReference>
<evidence type="ECO:0000256" key="5">
    <source>
        <dbReference type="SAM" id="Phobius"/>
    </source>
</evidence>
<dbReference type="STRING" id="1382522.W6ML27"/>
<dbReference type="EMBL" id="HG793127">
    <property type="protein sequence ID" value="CDK27141.1"/>
    <property type="molecule type" value="Genomic_DNA"/>
</dbReference>